<dbReference type="EMBL" id="AP015040">
    <property type="protein sequence ID" value="BAT93480.1"/>
    <property type="molecule type" value="Genomic_DNA"/>
</dbReference>
<gene>
    <name evidence="2" type="primary">Vigan.07G244800</name>
    <name evidence="2" type="ORF">VIGAN_07244800</name>
</gene>
<name>A0A0S3SL40_PHAAN</name>
<protein>
    <submittedName>
        <fullName evidence="2">Uncharacterized protein</fullName>
    </submittedName>
</protein>
<dbReference type="Proteomes" id="UP000291084">
    <property type="component" value="Chromosome 7"/>
</dbReference>
<feature type="region of interest" description="Disordered" evidence="1">
    <location>
        <begin position="19"/>
        <end position="45"/>
    </location>
</feature>
<accession>A0A0S3SL40</accession>
<evidence type="ECO:0000256" key="1">
    <source>
        <dbReference type="SAM" id="MobiDB-lite"/>
    </source>
</evidence>
<reference evidence="2 3" key="1">
    <citation type="journal article" date="2015" name="Sci. Rep.">
        <title>The power of single molecule real-time sequencing technology in the de novo assembly of a eukaryotic genome.</title>
        <authorList>
            <person name="Sakai H."/>
            <person name="Naito K."/>
            <person name="Ogiso-Tanaka E."/>
            <person name="Takahashi Y."/>
            <person name="Iseki K."/>
            <person name="Muto C."/>
            <person name="Satou K."/>
            <person name="Teruya K."/>
            <person name="Shiroma A."/>
            <person name="Shimoji M."/>
            <person name="Hirano T."/>
            <person name="Itoh T."/>
            <person name="Kaga A."/>
            <person name="Tomooka N."/>
        </authorList>
    </citation>
    <scope>NUCLEOTIDE SEQUENCE [LARGE SCALE GENOMIC DNA]</scope>
    <source>
        <strain evidence="3">cv. Shumari</strain>
    </source>
</reference>
<dbReference type="AlphaFoldDB" id="A0A0S3SL40"/>
<evidence type="ECO:0000313" key="2">
    <source>
        <dbReference type="EMBL" id="BAT93480.1"/>
    </source>
</evidence>
<evidence type="ECO:0000313" key="3">
    <source>
        <dbReference type="Proteomes" id="UP000291084"/>
    </source>
</evidence>
<feature type="compositionally biased region" description="Polar residues" evidence="1">
    <location>
        <begin position="34"/>
        <end position="45"/>
    </location>
</feature>
<organism evidence="2 3">
    <name type="scientific">Vigna angularis var. angularis</name>
    <dbReference type="NCBI Taxonomy" id="157739"/>
    <lineage>
        <taxon>Eukaryota</taxon>
        <taxon>Viridiplantae</taxon>
        <taxon>Streptophyta</taxon>
        <taxon>Embryophyta</taxon>
        <taxon>Tracheophyta</taxon>
        <taxon>Spermatophyta</taxon>
        <taxon>Magnoliopsida</taxon>
        <taxon>eudicotyledons</taxon>
        <taxon>Gunneridae</taxon>
        <taxon>Pentapetalae</taxon>
        <taxon>rosids</taxon>
        <taxon>fabids</taxon>
        <taxon>Fabales</taxon>
        <taxon>Fabaceae</taxon>
        <taxon>Papilionoideae</taxon>
        <taxon>50 kb inversion clade</taxon>
        <taxon>NPAAA clade</taxon>
        <taxon>indigoferoid/millettioid clade</taxon>
        <taxon>Phaseoleae</taxon>
        <taxon>Vigna</taxon>
    </lineage>
</organism>
<keyword evidence="3" id="KW-1185">Reference proteome</keyword>
<sequence>MFLGPIKYLLKQFDTHRRAERHPIETARNPDAISASSCQPHPNSRFSLKERLQKESPPPPLARAKRAFVDWVCDYLVLSGIICARRLQGDPTASFDPAPCQPPRLSGRPRVIRCAVR</sequence>
<proteinExistence type="predicted"/>